<dbReference type="InterPro" id="IPR057309">
    <property type="entry name" value="PcsB_CC"/>
</dbReference>
<sequence length="461" mass="50134">MKKKIVTLSLAAMMSVGTVTATMPTNVFADKLGDLESQSEELKKEKSNIDSQINKSQKEIERLVGEQEDAKAAVERLTKEISDAEAQIDEKNKEIEAKKAEIKKLEQEIEDLKERIKQRNELLKDRARSMQESGGTVNYIDVLLGAQSFSDFIGRVGAVATIVEADQEIVRQQEEDKKSLEQKQAKVKEDLASLEGMRKELEKMKANLDNQKKEKANLITILKEEEDHHHAEKISGEEEKELLAAQEKAIEKAIQAEKDRQAEEARKAEEAKQAELARQAEAKKAAEAPAKSAKQETGATNSSGNSGSDSSSESSGGQEQVQTPPPSSGDWIRPSAGVLTSGLGQRWGSYHAGIDLAAAGTVPIYAAADGVVIQSYHSSSYGEVVFIAHSINGQTYTTVYAHMRSGSRSVSNGQTVSQGQQIGLMGNTGQSTGQHLHFELHKGGWNQSKSNAINPVGVVPL</sequence>
<evidence type="ECO:0000259" key="5">
    <source>
        <dbReference type="Pfam" id="PF01551"/>
    </source>
</evidence>
<dbReference type="RefSeq" id="WP_191812942.1">
    <property type="nucleotide sequence ID" value="NZ_JACSQT010000003.1"/>
</dbReference>
<feature type="chain" id="PRO_5045834950" evidence="4">
    <location>
        <begin position="22"/>
        <end position="461"/>
    </location>
</feature>
<proteinExistence type="predicted"/>
<feature type="compositionally biased region" description="Basic and acidic residues" evidence="3">
    <location>
        <begin position="257"/>
        <end position="286"/>
    </location>
</feature>
<comment type="caution">
    <text evidence="7">The sequence shown here is derived from an EMBL/GenBank/DDBJ whole genome shotgun (WGS) entry which is preliminary data.</text>
</comment>
<dbReference type="CDD" id="cd12797">
    <property type="entry name" value="M23_peptidase"/>
    <property type="match status" value="1"/>
</dbReference>
<evidence type="ECO:0000259" key="6">
    <source>
        <dbReference type="Pfam" id="PF24568"/>
    </source>
</evidence>
<evidence type="ECO:0000256" key="2">
    <source>
        <dbReference type="SAM" id="Coils"/>
    </source>
</evidence>
<evidence type="ECO:0000313" key="7">
    <source>
        <dbReference type="EMBL" id="MBD7937077.1"/>
    </source>
</evidence>
<dbReference type="InterPro" id="IPR016047">
    <property type="entry name" value="M23ase_b-sheet_dom"/>
</dbReference>
<accession>A0ABR8QNS3</accession>
<evidence type="ECO:0000256" key="1">
    <source>
        <dbReference type="ARBA" id="ARBA00022729"/>
    </source>
</evidence>
<dbReference type="Pfam" id="PF24568">
    <property type="entry name" value="CC_PcsB"/>
    <property type="match status" value="1"/>
</dbReference>
<evidence type="ECO:0000313" key="8">
    <source>
        <dbReference type="Proteomes" id="UP000657931"/>
    </source>
</evidence>
<feature type="region of interest" description="Disordered" evidence="3">
    <location>
        <begin position="257"/>
        <end position="336"/>
    </location>
</feature>
<feature type="compositionally biased region" description="Low complexity" evidence="3">
    <location>
        <begin position="287"/>
        <end position="317"/>
    </location>
</feature>
<evidence type="ECO:0000256" key="4">
    <source>
        <dbReference type="SAM" id="SignalP"/>
    </source>
</evidence>
<dbReference type="SUPFAM" id="SSF51261">
    <property type="entry name" value="Duplicated hybrid motif"/>
    <property type="match status" value="1"/>
</dbReference>
<name>A0ABR8QNS3_9BACI</name>
<feature type="domain" description="M23ase beta-sheet core" evidence="5">
    <location>
        <begin position="350"/>
        <end position="445"/>
    </location>
</feature>
<keyword evidence="1 4" id="KW-0732">Signal</keyword>
<dbReference type="InterPro" id="IPR011055">
    <property type="entry name" value="Dup_hybrid_motif"/>
</dbReference>
<evidence type="ECO:0000256" key="3">
    <source>
        <dbReference type="SAM" id="MobiDB-lite"/>
    </source>
</evidence>
<feature type="coiled-coil region" evidence="2">
    <location>
        <begin position="32"/>
        <end position="133"/>
    </location>
</feature>
<protein>
    <submittedName>
        <fullName evidence="7">Peptidoglycan DD-metalloendopeptidase family protein</fullName>
    </submittedName>
</protein>
<dbReference type="Gene3D" id="2.70.70.10">
    <property type="entry name" value="Glucose Permease (Domain IIA)"/>
    <property type="match status" value="1"/>
</dbReference>
<dbReference type="Pfam" id="PF01551">
    <property type="entry name" value="Peptidase_M23"/>
    <property type="match status" value="1"/>
</dbReference>
<dbReference type="PANTHER" id="PTHR21666:SF270">
    <property type="entry name" value="MUREIN HYDROLASE ACTIVATOR ENVC"/>
    <property type="match status" value="1"/>
</dbReference>
<organism evidence="7 8">
    <name type="scientific">Cytobacillus stercorigallinarum</name>
    <dbReference type="NCBI Taxonomy" id="2762240"/>
    <lineage>
        <taxon>Bacteria</taxon>
        <taxon>Bacillati</taxon>
        <taxon>Bacillota</taxon>
        <taxon>Bacilli</taxon>
        <taxon>Bacillales</taxon>
        <taxon>Bacillaceae</taxon>
        <taxon>Cytobacillus</taxon>
    </lineage>
</organism>
<keyword evidence="2" id="KW-0175">Coiled coil</keyword>
<feature type="signal peptide" evidence="4">
    <location>
        <begin position="1"/>
        <end position="21"/>
    </location>
</feature>
<gene>
    <name evidence="7" type="ORF">H9655_08540</name>
</gene>
<dbReference type="InterPro" id="IPR050570">
    <property type="entry name" value="Cell_wall_metabolism_enzyme"/>
</dbReference>
<feature type="domain" description="Peptidoglycan hydrolase PcsB coiled-coil" evidence="6">
    <location>
        <begin position="109"/>
        <end position="183"/>
    </location>
</feature>
<dbReference type="SUPFAM" id="SSF58100">
    <property type="entry name" value="Bacterial hemolysins"/>
    <property type="match status" value="1"/>
</dbReference>
<keyword evidence="8" id="KW-1185">Reference proteome</keyword>
<dbReference type="Gene3D" id="6.10.250.3150">
    <property type="match status" value="1"/>
</dbReference>
<reference evidence="7 8" key="1">
    <citation type="submission" date="2020-08" db="EMBL/GenBank/DDBJ databases">
        <title>A Genomic Blueprint of the Chicken Gut Microbiome.</title>
        <authorList>
            <person name="Gilroy R."/>
            <person name="Ravi A."/>
            <person name="Getino M."/>
            <person name="Pursley I."/>
            <person name="Horton D.L."/>
            <person name="Alikhan N.-F."/>
            <person name="Baker D."/>
            <person name="Gharbi K."/>
            <person name="Hall N."/>
            <person name="Watson M."/>
            <person name="Adriaenssens E.M."/>
            <person name="Foster-Nyarko E."/>
            <person name="Jarju S."/>
            <person name="Secka A."/>
            <person name="Antonio M."/>
            <person name="Oren A."/>
            <person name="Chaudhuri R."/>
            <person name="La Ragione R.M."/>
            <person name="Hildebrand F."/>
            <person name="Pallen M.J."/>
        </authorList>
    </citation>
    <scope>NUCLEOTIDE SEQUENCE [LARGE SCALE GENOMIC DNA]</scope>
    <source>
        <strain evidence="7 8">Sa5YUA1</strain>
    </source>
</reference>
<dbReference type="PANTHER" id="PTHR21666">
    <property type="entry name" value="PEPTIDASE-RELATED"/>
    <property type="match status" value="1"/>
</dbReference>
<dbReference type="Proteomes" id="UP000657931">
    <property type="component" value="Unassembled WGS sequence"/>
</dbReference>
<dbReference type="EMBL" id="JACSQT010000003">
    <property type="protein sequence ID" value="MBD7937077.1"/>
    <property type="molecule type" value="Genomic_DNA"/>
</dbReference>